<comment type="caution">
    <text evidence="3">The sequence shown here is derived from an EMBL/GenBank/DDBJ whole genome shotgun (WGS) entry which is preliminary data.</text>
</comment>
<evidence type="ECO:0000313" key="3">
    <source>
        <dbReference type="EMBL" id="KAL3825322.1"/>
    </source>
</evidence>
<keyword evidence="4" id="KW-1185">Reference proteome</keyword>
<dbReference type="EMBL" id="JBJXBP010000006">
    <property type="protein sequence ID" value="KAL3825322.1"/>
    <property type="molecule type" value="Genomic_DNA"/>
</dbReference>
<dbReference type="PANTHER" id="PTHR31286:SF178">
    <property type="entry name" value="DUF4283 DOMAIN-CONTAINING PROTEIN"/>
    <property type="match status" value="1"/>
</dbReference>
<dbReference type="InterPro" id="IPR040256">
    <property type="entry name" value="At4g02000-like"/>
</dbReference>
<feature type="domain" description="DUF4283" evidence="1">
    <location>
        <begin position="36"/>
        <end position="107"/>
    </location>
</feature>
<dbReference type="PANTHER" id="PTHR31286">
    <property type="entry name" value="GLYCINE-RICH CELL WALL STRUCTURAL PROTEIN 1.8-LIKE"/>
    <property type="match status" value="1"/>
</dbReference>
<dbReference type="Pfam" id="PF14392">
    <property type="entry name" value="zf-CCHC_4"/>
    <property type="match status" value="1"/>
</dbReference>
<dbReference type="Pfam" id="PF14111">
    <property type="entry name" value="DUF4283"/>
    <property type="match status" value="1"/>
</dbReference>
<dbReference type="InterPro" id="IPR025836">
    <property type="entry name" value="Zn_knuckle_CX2CX4HX4C"/>
</dbReference>
<protein>
    <recommendedName>
        <fullName evidence="5">CCHC-type domain-containing protein</fullName>
    </recommendedName>
</protein>
<dbReference type="InterPro" id="IPR025558">
    <property type="entry name" value="DUF4283"/>
</dbReference>
<evidence type="ECO:0000313" key="4">
    <source>
        <dbReference type="Proteomes" id="UP001634393"/>
    </source>
</evidence>
<accession>A0ABD3SM08</accession>
<feature type="domain" description="Zinc knuckle CX2CX4HX4C" evidence="2">
    <location>
        <begin position="162"/>
        <end position="208"/>
    </location>
</feature>
<evidence type="ECO:0000259" key="1">
    <source>
        <dbReference type="Pfam" id="PF14111"/>
    </source>
</evidence>
<dbReference type="Proteomes" id="UP001634393">
    <property type="component" value="Unassembled WGS sequence"/>
</dbReference>
<evidence type="ECO:0008006" key="5">
    <source>
        <dbReference type="Google" id="ProtNLM"/>
    </source>
</evidence>
<gene>
    <name evidence="3" type="ORF">ACJIZ3_021351</name>
</gene>
<dbReference type="AlphaFoldDB" id="A0ABD3SM08"/>
<proteinExistence type="predicted"/>
<organism evidence="3 4">
    <name type="scientific">Penstemon smallii</name>
    <dbReference type="NCBI Taxonomy" id="265156"/>
    <lineage>
        <taxon>Eukaryota</taxon>
        <taxon>Viridiplantae</taxon>
        <taxon>Streptophyta</taxon>
        <taxon>Embryophyta</taxon>
        <taxon>Tracheophyta</taxon>
        <taxon>Spermatophyta</taxon>
        <taxon>Magnoliopsida</taxon>
        <taxon>eudicotyledons</taxon>
        <taxon>Gunneridae</taxon>
        <taxon>Pentapetalae</taxon>
        <taxon>asterids</taxon>
        <taxon>lamiids</taxon>
        <taxon>Lamiales</taxon>
        <taxon>Plantaginaceae</taxon>
        <taxon>Cheloneae</taxon>
        <taxon>Penstemon</taxon>
    </lineage>
</organism>
<name>A0ABD3SM08_9LAMI</name>
<reference evidence="3 4" key="1">
    <citation type="submission" date="2024-12" db="EMBL/GenBank/DDBJ databases">
        <title>The unique morphological basis and parallel evolutionary history of personate flowers in Penstemon.</title>
        <authorList>
            <person name="Depatie T.H."/>
            <person name="Wessinger C.A."/>
        </authorList>
    </citation>
    <scope>NUCLEOTIDE SEQUENCE [LARGE SCALE GENOMIC DNA]</scope>
    <source>
        <strain evidence="3">WTNN_2</strain>
        <tissue evidence="3">Leaf</tissue>
    </source>
</reference>
<sequence>MEELLKGLGSQLILTEEEQVESRIPEEAWSGSNLDTELILVGRVLVKKDINVEALERTMSLVWSPVKGIEVKKIGDGRFLFMFRHKYDRQKALSEGPWSFDKNLIVLNTIGELDNPRSVNLDWNEFHVHVSGIPFTKMNRAMAVHIGDCLGRLIGKEKRDYVTKPIRRLLKLKSDQGDTIVVTFQYERLSNFCYFCGKMDHISSACEKQYDFPPEEREGKLS</sequence>
<evidence type="ECO:0000259" key="2">
    <source>
        <dbReference type="Pfam" id="PF14392"/>
    </source>
</evidence>